<dbReference type="GO" id="GO:0009289">
    <property type="term" value="C:pilus"/>
    <property type="evidence" value="ECO:0007669"/>
    <property type="project" value="InterPro"/>
</dbReference>
<dbReference type="Proteomes" id="UP000195814">
    <property type="component" value="Chromosome"/>
</dbReference>
<sequence>MIMKRYLQLIALTTVITGPLIISSISFAADSTITITGNVQDNTCVLSTGSQNLTVNLMSYSLKQFPEKGASSAVVPFTLDFSACGSSATAVKIGFTGTADTNNTSLLKIDSGDSTDATGLGVEILDSDQNAVPINQTQDDLNWVSLTGGQQNSVNFYARMVSTTSSVTAGTVSASATITLEFE</sequence>
<name>A0A1Y0LCY4_TATCI</name>
<dbReference type="EMBL" id="CP015581">
    <property type="protein sequence ID" value="ARU99923.1"/>
    <property type="molecule type" value="Genomic_DNA"/>
</dbReference>
<dbReference type="InterPro" id="IPR036937">
    <property type="entry name" value="Adhesion_dom_fimbrial_sf"/>
</dbReference>
<dbReference type="Proteomes" id="UP000195729">
    <property type="component" value="Chromosome"/>
</dbReference>
<evidence type="ECO:0000256" key="1">
    <source>
        <dbReference type="SAM" id="SignalP"/>
    </source>
</evidence>
<dbReference type="InterPro" id="IPR000259">
    <property type="entry name" value="Adhesion_dom_fimbrial"/>
</dbReference>
<evidence type="ECO:0000259" key="2">
    <source>
        <dbReference type="Pfam" id="PF00419"/>
    </source>
</evidence>
<evidence type="ECO:0000313" key="4">
    <source>
        <dbReference type="EMBL" id="ARU99923.1"/>
    </source>
</evidence>
<organism evidence="3 6">
    <name type="scientific">Tatumella citrea</name>
    <name type="common">Pantoea citrea</name>
    <dbReference type="NCBI Taxonomy" id="53336"/>
    <lineage>
        <taxon>Bacteria</taxon>
        <taxon>Pseudomonadati</taxon>
        <taxon>Pseudomonadota</taxon>
        <taxon>Gammaproteobacteria</taxon>
        <taxon>Enterobacterales</taxon>
        <taxon>Erwiniaceae</taxon>
        <taxon>Tatumella</taxon>
    </lineage>
</organism>
<dbReference type="EMBL" id="CP015579">
    <property type="protein sequence ID" value="ARU95883.1"/>
    <property type="molecule type" value="Genomic_DNA"/>
</dbReference>
<feature type="domain" description="Fimbrial-type adhesion" evidence="2">
    <location>
        <begin position="33"/>
        <end position="182"/>
    </location>
</feature>
<dbReference type="GO" id="GO:0043709">
    <property type="term" value="P:cell adhesion involved in single-species biofilm formation"/>
    <property type="evidence" value="ECO:0007669"/>
    <property type="project" value="TreeGrafter"/>
</dbReference>
<evidence type="ECO:0000313" key="3">
    <source>
        <dbReference type="EMBL" id="ARU95883.1"/>
    </source>
</evidence>
<dbReference type="AlphaFoldDB" id="A0A1Y0LCY4"/>
<dbReference type="Pfam" id="PF00419">
    <property type="entry name" value="Fimbrial"/>
    <property type="match status" value="1"/>
</dbReference>
<dbReference type="PANTHER" id="PTHR33420">
    <property type="entry name" value="FIMBRIAL SUBUNIT ELFA-RELATED"/>
    <property type="match status" value="1"/>
</dbReference>
<evidence type="ECO:0000313" key="6">
    <source>
        <dbReference type="Proteomes" id="UP000195814"/>
    </source>
</evidence>
<evidence type="ECO:0000313" key="5">
    <source>
        <dbReference type="Proteomes" id="UP000195729"/>
    </source>
</evidence>
<proteinExistence type="predicted"/>
<dbReference type="Gene3D" id="2.60.40.1090">
    <property type="entry name" value="Fimbrial-type adhesion domain"/>
    <property type="match status" value="1"/>
</dbReference>
<dbReference type="RefSeq" id="WP_169715427.1">
    <property type="nucleotide sequence ID" value="NZ_CP015579.1"/>
</dbReference>
<dbReference type="KEGG" id="tci:A7K98_20520"/>
<reference evidence="5 6" key="1">
    <citation type="submission" date="2016-05" db="EMBL/GenBank/DDBJ databases">
        <title>Complete genome sequence of two 2,5-diketo-D-glunonic acid producing strain Tatumella citrea.</title>
        <authorList>
            <person name="Duan C."/>
            <person name="Yang J."/>
            <person name="Yang S."/>
        </authorList>
    </citation>
    <scope>NUCLEOTIDE SEQUENCE [LARGE SCALE GENOMIC DNA]</scope>
    <source>
        <strain evidence="4 5">ATCC 39140</strain>
        <strain evidence="3 6">DSM 13699</strain>
    </source>
</reference>
<keyword evidence="1" id="KW-0732">Signal</keyword>
<feature type="chain" id="PRO_5013254091" description="Fimbrial-type adhesion domain-containing protein" evidence="1">
    <location>
        <begin position="29"/>
        <end position="183"/>
    </location>
</feature>
<dbReference type="PANTHER" id="PTHR33420:SF25">
    <property type="entry name" value="PROTEIN FIMF"/>
    <property type="match status" value="1"/>
</dbReference>
<feature type="signal peptide" evidence="1">
    <location>
        <begin position="1"/>
        <end position="28"/>
    </location>
</feature>
<dbReference type="InterPro" id="IPR050263">
    <property type="entry name" value="Bact_Fimbrial_Adh_Pro"/>
</dbReference>
<protein>
    <recommendedName>
        <fullName evidence="2">Fimbrial-type adhesion domain-containing protein</fullName>
    </recommendedName>
</protein>
<keyword evidence="5" id="KW-1185">Reference proteome</keyword>
<accession>A0A1Y0LCY4</accession>
<gene>
    <name evidence="3" type="ORF">A7K98_20520</name>
    <name evidence="4" type="ORF">A7K99_20505</name>
</gene>
<dbReference type="InterPro" id="IPR008966">
    <property type="entry name" value="Adhesion_dom_sf"/>
</dbReference>
<dbReference type="SUPFAM" id="SSF49401">
    <property type="entry name" value="Bacterial adhesins"/>
    <property type="match status" value="1"/>
</dbReference>